<evidence type="ECO:0000313" key="2">
    <source>
        <dbReference type="Proteomes" id="UP001057375"/>
    </source>
</evidence>
<name>A0ABQ5KP17_9EUKA</name>
<sequence length="177" mass="19889">MPSPTTNITSSRVEVPTLKEYSLKNLTEFFTRYEAYKADPSVIRPTQWHRLFDPPLLAALQLVTGIKTISNESELAEFKKKLIELDAPASSFDLHTELSVIHMEHDMSITSFINYVTTFKAVVSRAPGLGADKTVVGMFLRNCFPESIYDLTMAELRCAGQEDDLEAAIKQANEELK</sequence>
<protein>
    <submittedName>
        <fullName evidence="1">Uncharacterized protein</fullName>
    </submittedName>
</protein>
<proteinExistence type="predicted"/>
<dbReference type="Proteomes" id="UP001057375">
    <property type="component" value="Unassembled WGS sequence"/>
</dbReference>
<organism evidence="1 2">
    <name type="scientific">Aduncisulcus paluster</name>
    <dbReference type="NCBI Taxonomy" id="2918883"/>
    <lineage>
        <taxon>Eukaryota</taxon>
        <taxon>Metamonada</taxon>
        <taxon>Carpediemonas-like organisms</taxon>
        <taxon>Aduncisulcus</taxon>
    </lineage>
</organism>
<accession>A0ABQ5KP17</accession>
<reference evidence="1" key="1">
    <citation type="submission" date="2022-03" db="EMBL/GenBank/DDBJ databases">
        <title>Draft genome sequence of Aduncisulcus paluster, a free-living microaerophilic Fornicata.</title>
        <authorList>
            <person name="Yuyama I."/>
            <person name="Kume K."/>
            <person name="Tamura T."/>
            <person name="Inagaki Y."/>
            <person name="Hashimoto T."/>
        </authorList>
    </citation>
    <scope>NUCLEOTIDE SEQUENCE</scope>
    <source>
        <strain evidence="1">NY0171</strain>
    </source>
</reference>
<dbReference type="EMBL" id="BQXS01003435">
    <property type="protein sequence ID" value="GKT34253.1"/>
    <property type="molecule type" value="Genomic_DNA"/>
</dbReference>
<keyword evidence="2" id="KW-1185">Reference proteome</keyword>
<evidence type="ECO:0000313" key="1">
    <source>
        <dbReference type="EMBL" id="GKT34253.1"/>
    </source>
</evidence>
<comment type="caution">
    <text evidence="1">The sequence shown here is derived from an EMBL/GenBank/DDBJ whole genome shotgun (WGS) entry which is preliminary data.</text>
</comment>
<gene>
    <name evidence="1" type="ORF">ADUPG1_002784</name>
</gene>
<feature type="non-terminal residue" evidence="1">
    <location>
        <position position="177"/>
    </location>
</feature>